<gene>
    <name evidence="4" type="ORF">JRO89_XS10G0179100</name>
</gene>
<keyword evidence="5" id="KW-1185">Reference proteome</keyword>
<proteinExistence type="predicted"/>
<evidence type="ECO:0000313" key="5">
    <source>
        <dbReference type="Proteomes" id="UP000827721"/>
    </source>
</evidence>
<dbReference type="Proteomes" id="UP000827721">
    <property type="component" value="Unassembled WGS sequence"/>
</dbReference>
<evidence type="ECO:0000256" key="1">
    <source>
        <dbReference type="ARBA" id="ARBA00023013"/>
    </source>
</evidence>
<feature type="compositionally biased region" description="Basic and acidic residues" evidence="3">
    <location>
        <begin position="47"/>
        <end position="57"/>
    </location>
</feature>
<reference evidence="4 5" key="1">
    <citation type="submission" date="2021-02" db="EMBL/GenBank/DDBJ databases">
        <title>Plant Genome Project.</title>
        <authorList>
            <person name="Zhang R.-G."/>
        </authorList>
    </citation>
    <scope>NUCLEOTIDE SEQUENCE [LARGE SCALE GENOMIC DNA]</scope>
    <source>
        <tissue evidence="4">Leaves</tissue>
    </source>
</reference>
<dbReference type="PANTHER" id="PTHR33142">
    <property type="entry name" value="CYCLIN-DEPENDENT PROTEIN KINASE INHIBITOR SMR13"/>
    <property type="match status" value="1"/>
</dbReference>
<feature type="compositionally biased region" description="Low complexity" evidence="3">
    <location>
        <begin position="11"/>
        <end position="23"/>
    </location>
</feature>
<evidence type="ECO:0000256" key="2">
    <source>
        <dbReference type="ARBA" id="ARBA00023306"/>
    </source>
</evidence>
<feature type="compositionally biased region" description="Polar residues" evidence="3">
    <location>
        <begin position="59"/>
        <end position="74"/>
    </location>
</feature>
<protein>
    <submittedName>
        <fullName evidence="4">Uncharacterized protein</fullName>
    </submittedName>
</protein>
<feature type="compositionally biased region" description="Basic and acidic residues" evidence="3">
    <location>
        <begin position="25"/>
        <end position="40"/>
    </location>
</feature>
<dbReference type="EMBL" id="JAFEMO010000010">
    <property type="protein sequence ID" value="KAH7561142.1"/>
    <property type="molecule type" value="Genomic_DNA"/>
</dbReference>
<organism evidence="4 5">
    <name type="scientific">Xanthoceras sorbifolium</name>
    <dbReference type="NCBI Taxonomy" id="99658"/>
    <lineage>
        <taxon>Eukaryota</taxon>
        <taxon>Viridiplantae</taxon>
        <taxon>Streptophyta</taxon>
        <taxon>Embryophyta</taxon>
        <taxon>Tracheophyta</taxon>
        <taxon>Spermatophyta</taxon>
        <taxon>Magnoliopsida</taxon>
        <taxon>eudicotyledons</taxon>
        <taxon>Gunneridae</taxon>
        <taxon>Pentapetalae</taxon>
        <taxon>rosids</taxon>
        <taxon>malvids</taxon>
        <taxon>Sapindales</taxon>
        <taxon>Sapindaceae</taxon>
        <taxon>Xanthoceroideae</taxon>
        <taxon>Xanthoceras</taxon>
    </lineage>
</organism>
<keyword evidence="1" id="KW-0649">Protein kinase inhibitor</keyword>
<evidence type="ECO:0000313" key="4">
    <source>
        <dbReference type="EMBL" id="KAH7561142.1"/>
    </source>
</evidence>
<keyword evidence="2" id="KW-0131">Cell cycle</keyword>
<dbReference type="PANTHER" id="PTHR33142:SF89">
    <property type="entry name" value="CYCLIN-DEPENDENT PROTEIN KINASE INHIBITOR SMR2"/>
    <property type="match status" value="1"/>
</dbReference>
<sequence>MSEEEDHKKLLQNLPKLKPPSSSELTDHIEEKDRSSEATHDQVSSSSHDHDHEEADNCRTPTSIDNKIPTIQSCPPTPRKKKVQQVVFSHHVKRKKPDHHHHEFHFFEATGTGHEEVDSFFKSTTSSEISWLESHAVKKRCKSI</sequence>
<name>A0ABQ8HJB7_9ROSI</name>
<accession>A0ABQ8HJB7</accession>
<evidence type="ECO:0000256" key="3">
    <source>
        <dbReference type="SAM" id="MobiDB-lite"/>
    </source>
</evidence>
<comment type="caution">
    <text evidence="4">The sequence shown here is derived from an EMBL/GenBank/DDBJ whole genome shotgun (WGS) entry which is preliminary data.</text>
</comment>
<dbReference type="InterPro" id="IPR040389">
    <property type="entry name" value="SMR"/>
</dbReference>
<feature type="region of interest" description="Disordered" evidence="3">
    <location>
        <begin position="1"/>
        <end position="81"/>
    </location>
</feature>